<dbReference type="EMBL" id="JAGIOD010000001">
    <property type="protein sequence ID" value="MBP2382809.1"/>
    <property type="molecule type" value="Genomic_DNA"/>
</dbReference>
<dbReference type="Proteomes" id="UP001519290">
    <property type="component" value="Unassembled WGS sequence"/>
</dbReference>
<comment type="caution">
    <text evidence="2">The sequence shown here is derived from an EMBL/GenBank/DDBJ whole genome shotgun (WGS) entry which is preliminary data.</text>
</comment>
<dbReference type="InterPro" id="IPR055878">
    <property type="entry name" value="DUF7455"/>
</dbReference>
<evidence type="ECO:0000313" key="2">
    <source>
        <dbReference type="EMBL" id="MBP2382809.1"/>
    </source>
</evidence>
<name>A0ABS4X517_9MICO</name>
<feature type="domain" description="DUF7455" evidence="1">
    <location>
        <begin position="36"/>
        <end position="82"/>
    </location>
</feature>
<keyword evidence="3" id="KW-1185">Reference proteome</keyword>
<proteinExistence type="predicted"/>
<accession>A0ABS4X517</accession>
<organism evidence="2 3">
    <name type="scientific">Brachybacterium sacelli</name>
    <dbReference type="NCBI Taxonomy" id="173364"/>
    <lineage>
        <taxon>Bacteria</taxon>
        <taxon>Bacillati</taxon>
        <taxon>Actinomycetota</taxon>
        <taxon>Actinomycetes</taxon>
        <taxon>Micrococcales</taxon>
        <taxon>Dermabacteraceae</taxon>
        <taxon>Brachybacterium</taxon>
    </lineage>
</organism>
<sequence>MTITTPHTALKATPLSVPPRHADTLFGQTPTVTSEQTSCDRCPAALARVNAIYVTGPIYLCGHHARESWRVLERTALRIRADVPHGTFYLPMPPR</sequence>
<protein>
    <recommendedName>
        <fullName evidence="1">DUF7455 domain-containing protein</fullName>
    </recommendedName>
</protein>
<evidence type="ECO:0000259" key="1">
    <source>
        <dbReference type="Pfam" id="PF24254"/>
    </source>
</evidence>
<reference evidence="2 3" key="1">
    <citation type="submission" date="2021-03" db="EMBL/GenBank/DDBJ databases">
        <title>Sequencing the genomes of 1000 actinobacteria strains.</title>
        <authorList>
            <person name="Klenk H.-P."/>
        </authorList>
    </citation>
    <scope>NUCLEOTIDE SEQUENCE [LARGE SCALE GENOMIC DNA]</scope>
    <source>
        <strain evidence="2 3">DSM 14566</strain>
    </source>
</reference>
<dbReference type="Pfam" id="PF24254">
    <property type="entry name" value="DUF7455"/>
    <property type="match status" value="1"/>
</dbReference>
<gene>
    <name evidence="2" type="ORF">JOF43_002766</name>
</gene>
<evidence type="ECO:0000313" key="3">
    <source>
        <dbReference type="Proteomes" id="UP001519290"/>
    </source>
</evidence>
<dbReference type="RefSeq" id="WP_209902883.1">
    <property type="nucleotide sequence ID" value="NZ_BAAAJW010000027.1"/>
</dbReference>